<evidence type="ECO:0000256" key="4">
    <source>
        <dbReference type="ARBA" id="ARBA00023125"/>
    </source>
</evidence>
<comment type="caution">
    <text evidence="9">The sequence shown here is derived from an EMBL/GenBank/DDBJ whole genome shotgun (WGS) entry which is preliminary data.</text>
</comment>
<dbReference type="RefSeq" id="XP_007727637.1">
    <property type="nucleotide sequence ID" value="XM_007729447.1"/>
</dbReference>
<protein>
    <recommendedName>
        <fullName evidence="8">Zn(2)-C6 fungal-type domain-containing protein</fullName>
    </recommendedName>
</protein>
<evidence type="ECO:0000259" key="8">
    <source>
        <dbReference type="PROSITE" id="PS50048"/>
    </source>
</evidence>
<evidence type="ECO:0000256" key="5">
    <source>
        <dbReference type="ARBA" id="ARBA00023163"/>
    </source>
</evidence>
<dbReference type="GeneID" id="19163436"/>
<keyword evidence="2" id="KW-0862">Zinc</keyword>
<evidence type="ECO:0000256" key="2">
    <source>
        <dbReference type="ARBA" id="ARBA00022833"/>
    </source>
</evidence>
<dbReference type="HOGENOM" id="CLU_006329_4_1_1"/>
<dbReference type="SUPFAM" id="SSF57701">
    <property type="entry name" value="Zn2/Cys6 DNA-binding domain"/>
    <property type="match status" value="1"/>
</dbReference>
<accession>W9XJT2</accession>
<dbReference type="Gene3D" id="4.10.240.10">
    <property type="entry name" value="Zn(2)-C6 fungal-type DNA-binding domain"/>
    <property type="match status" value="1"/>
</dbReference>
<name>W9XJT2_9EURO</name>
<evidence type="ECO:0000256" key="1">
    <source>
        <dbReference type="ARBA" id="ARBA00022723"/>
    </source>
</evidence>
<evidence type="ECO:0000256" key="3">
    <source>
        <dbReference type="ARBA" id="ARBA00023015"/>
    </source>
</evidence>
<dbReference type="InterPro" id="IPR001138">
    <property type="entry name" value="Zn2Cys6_DnaBD"/>
</dbReference>
<feature type="compositionally biased region" description="Basic and acidic residues" evidence="7">
    <location>
        <begin position="52"/>
        <end position="64"/>
    </location>
</feature>
<feature type="domain" description="Zn(2)-C6 fungal-type" evidence="8">
    <location>
        <begin position="16"/>
        <end position="47"/>
    </location>
</feature>
<dbReference type="GO" id="GO:0000981">
    <property type="term" value="F:DNA-binding transcription factor activity, RNA polymerase II-specific"/>
    <property type="evidence" value="ECO:0007669"/>
    <property type="project" value="InterPro"/>
</dbReference>
<organism evidence="9 10">
    <name type="scientific">Capronia coronata CBS 617.96</name>
    <dbReference type="NCBI Taxonomy" id="1182541"/>
    <lineage>
        <taxon>Eukaryota</taxon>
        <taxon>Fungi</taxon>
        <taxon>Dikarya</taxon>
        <taxon>Ascomycota</taxon>
        <taxon>Pezizomycotina</taxon>
        <taxon>Eurotiomycetes</taxon>
        <taxon>Chaetothyriomycetidae</taxon>
        <taxon>Chaetothyriales</taxon>
        <taxon>Herpotrichiellaceae</taxon>
        <taxon>Capronia</taxon>
    </lineage>
</organism>
<feature type="region of interest" description="Disordered" evidence="7">
    <location>
        <begin position="46"/>
        <end position="94"/>
    </location>
</feature>
<keyword evidence="10" id="KW-1185">Reference proteome</keyword>
<dbReference type="OrthoDB" id="39175at2759"/>
<keyword evidence="5" id="KW-0804">Transcription</keyword>
<sequence length="629" mass="71143">MVQSERPRRKRQQKKACDTCRRRKVACDVIDEYPCTTCKRSRLECRSTASWHRNESQDKGREECSPASSTGVARVDRPASSPASMSRGDQAPLEGRKLVSDNYNVLHGLTKESLTQFFQHGVDTTEWLVFDNNGDHVRLAYIGTPASNLTHLVNLKKPTRPTLHYPFPPIRSPLPWKPNTIWNLRGNIDIADDISCFPSKEARDALVEAYFTRIHPSFPIIEEAKFRRQYEDPDMPPPLLLFQAVLLAGAHVCDHPLVAESRAVVKGTLFRRASLLFHIRHENDRLHLMQAAMLFTWHLENADTVTSGSYYWLGVACRIGFGMGVHRDVSHGAATRLPQWERRLYRRVWWTIFQAETFSALDHGRPCMINIRDTDQPPLKIDDFLEGDRQLPNAQVSFEFCAKNVKLCFIILDILDMTRPQGSGSGPDAASVSLALAQWALDLPQGDDFLSCQLRLHYNLIQLHLHRNLVDSADSRDICIEATQAIISLFELMISQGTIGRCYFTANMAITAAAIHTANIIKMALDKSSTLVATNAHNQLSRLLRCATELAKYWPNVGAVNALFEGLLSDLRTLIVSGVQGQAEDTRLNGQQTLQTDTNWQNIFETLNFSQTPDYMGREWMNTADWLAE</sequence>
<dbReference type="SMART" id="SM00906">
    <property type="entry name" value="Fungal_trans"/>
    <property type="match status" value="1"/>
</dbReference>
<dbReference type="Proteomes" id="UP000019484">
    <property type="component" value="Unassembled WGS sequence"/>
</dbReference>
<dbReference type="GO" id="GO:0003677">
    <property type="term" value="F:DNA binding"/>
    <property type="evidence" value="ECO:0007669"/>
    <property type="project" value="UniProtKB-KW"/>
</dbReference>
<dbReference type="PROSITE" id="PS50048">
    <property type="entry name" value="ZN2_CY6_FUNGAL_2"/>
    <property type="match status" value="1"/>
</dbReference>
<evidence type="ECO:0000256" key="7">
    <source>
        <dbReference type="SAM" id="MobiDB-lite"/>
    </source>
</evidence>
<dbReference type="InterPro" id="IPR052073">
    <property type="entry name" value="Amide_Lactam_Regulators"/>
</dbReference>
<dbReference type="GO" id="GO:0008270">
    <property type="term" value="F:zinc ion binding"/>
    <property type="evidence" value="ECO:0007669"/>
    <property type="project" value="InterPro"/>
</dbReference>
<evidence type="ECO:0000313" key="9">
    <source>
        <dbReference type="EMBL" id="EXJ80443.1"/>
    </source>
</evidence>
<keyword evidence="6" id="KW-0539">Nucleus</keyword>
<reference evidence="9 10" key="1">
    <citation type="submission" date="2013-03" db="EMBL/GenBank/DDBJ databases">
        <title>The Genome Sequence of Capronia coronata CBS 617.96.</title>
        <authorList>
            <consortium name="The Broad Institute Genomics Platform"/>
            <person name="Cuomo C."/>
            <person name="de Hoog S."/>
            <person name="Gorbushina A."/>
            <person name="Walker B."/>
            <person name="Young S.K."/>
            <person name="Zeng Q."/>
            <person name="Gargeya S."/>
            <person name="Fitzgerald M."/>
            <person name="Haas B."/>
            <person name="Abouelleil A."/>
            <person name="Allen A.W."/>
            <person name="Alvarado L."/>
            <person name="Arachchi H.M."/>
            <person name="Berlin A.M."/>
            <person name="Chapman S.B."/>
            <person name="Gainer-Dewar J."/>
            <person name="Goldberg J."/>
            <person name="Griggs A."/>
            <person name="Gujja S."/>
            <person name="Hansen M."/>
            <person name="Howarth C."/>
            <person name="Imamovic A."/>
            <person name="Ireland A."/>
            <person name="Larimer J."/>
            <person name="McCowan C."/>
            <person name="Murphy C."/>
            <person name="Pearson M."/>
            <person name="Poon T.W."/>
            <person name="Priest M."/>
            <person name="Roberts A."/>
            <person name="Saif S."/>
            <person name="Shea T."/>
            <person name="Sisk P."/>
            <person name="Sykes S."/>
            <person name="Wortman J."/>
            <person name="Nusbaum C."/>
            <person name="Birren B."/>
        </authorList>
    </citation>
    <scope>NUCLEOTIDE SEQUENCE [LARGE SCALE GENOMIC DNA]</scope>
    <source>
        <strain evidence="9 10">CBS 617.96</strain>
    </source>
</reference>
<dbReference type="InterPro" id="IPR036864">
    <property type="entry name" value="Zn2-C6_fun-type_DNA-bd_sf"/>
</dbReference>
<dbReference type="SMART" id="SM00066">
    <property type="entry name" value="GAL4"/>
    <property type="match status" value="1"/>
</dbReference>
<keyword evidence="3" id="KW-0805">Transcription regulation</keyword>
<evidence type="ECO:0000313" key="10">
    <source>
        <dbReference type="Proteomes" id="UP000019484"/>
    </source>
</evidence>
<keyword evidence="4" id="KW-0238">DNA-binding</keyword>
<dbReference type="Pfam" id="PF00172">
    <property type="entry name" value="Zn_clus"/>
    <property type="match status" value="1"/>
</dbReference>
<dbReference type="InterPro" id="IPR007219">
    <property type="entry name" value="XnlR_reg_dom"/>
</dbReference>
<dbReference type="PANTHER" id="PTHR47171:SF3">
    <property type="entry name" value="FARA-RELATED"/>
    <property type="match status" value="1"/>
</dbReference>
<dbReference type="PANTHER" id="PTHR47171">
    <property type="entry name" value="FARA-RELATED"/>
    <property type="match status" value="1"/>
</dbReference>
<dbReference type="AlphaFoldDB" id="W9XJT2"/>
<keyword evidence="1" id="KW-0479">Metal-binding</keyword>
<dbReference type="PROSITE" id="PS00463">
    <property type="entry name" value="ZN2_CY6_FUNGAL_1"/>
    <property type="match status" value="1"/>
</dbReference>
<dbReference type="GO" id="GO:0006351">
    <property type="term" value="P:DNA-templated transcription"/>
    <property type="evidence" value="ECO:0007669"/>
    <property type="project" value="InterPro"/>
</dbReference>
<proteinExistence type="predicted"/>
<dbReference type="EMBL" id="AMWN01000008">
    <property type="protein sequence ID" value="EXJ80443.1"/>
    <property type="molecule type" value="Genomic_DNA"/>
</dbReference>
<dbReference type="CDD" id="cd00067">
    <property type="entry name" value="GAL4"/>
    <property type="match status" value="1"/>
</dbReference>
<dbReference type="Pfam" id="PF04082">
    <property type="entry name" value="Fungal_trans"/>
    <property type="match status" value="1"/>
</dbReference>
<dbReference type="CDD" id="cd12148">
    <property type="entry name" value="fungal_TF_MHR"/>
    <property type="match status" value="1"/>
</dbReference>
<gene>
    <name evidence="9" type="ORF">A1O1_08588</name>
</gene>
<evidence type="ECO:0000256" key="6">
    <source>
        <dbReference type="ARBA" id="ARBA00023242"/>
    </source>
</evidence>